<evidence type="ECO:0000259" key="4">
    <source>
        <dbReference type="Pfam" id="PF01494"/>
    </source>
</evidence>
<keyword evidence="6" id="KW-1185">Reference proteome</keyword>
<dbReference type="SUPFAM" id="SSF51905">
    <property type="entry name" value="FAD/NAD(P)-binding domain"/>
    <property type="match status" value="1"/>
</dbReference>
<dbReference type="InterPro" id="IPR002938">
    <property type="entry name" value="FAD-bd"/>
</dbReference>
<dbReference type="InterPro" id="IPR051704">
    <property type="entry name" value="FAD_aromatic-hydroxylase"/>
</dbReference>
<evidence type="ECO:0000256" key="3">
    <source>
        <dbReference type="ARBA" id="ARBA00023002"/>
    </source>
</evidence>
<dbReference type="Pfam" id="PF01494">
    <property type="entry name" value="FAD_binding_3"/>
    <property type="match status" value="1"/>
</dbReference>
<dbReference type="GO" id="GO:0016491">
    <property type="term" value="F:oxidoreductase activity"/>
    <property type="evidence" value="ECO:0007669"/>
    <property type="project" value="UniProtKB-KW"/>
</dbReference>
<organism evidence="5 6">
    <name type="scientific">Dioszegia hungarica</name>
    <dbReference type="NCBI Taxonomy" id="4972"/>
    <lineage>
        <taxon>Eukaryota</taxon>
        <taxon>Fungi</taxon>
        <taxon>Dikarya</taxon>
        <taxon>Basidiomycota</taxon>
        <taxon>Agaricomycotina</taxon>
        <taxon>Tremellomycetes</taxon>
        <taxon>Tremellales</taxon>
        <taxon>Bulleribasidiaceae</taxon>
        <taxon>Dioszegia</taxon>
    </lineage>
</organism>
<name>A0AA38H5X9_9TREE</name>
<dbReference type="PANTHER" id="PTHR46865:SF2">
    <property type="entry name" value="MONOOXYGENASE"/>
    <property type="match status" value="1"/>
</dbReference>
<evidence type="ECO:0000313" key="6">
    <source>
        <dbReference type="Proteomes" id="UP001164286"/>
    </source>
</evidence>
<comment type="caution">
    <text evidence="5">The sequence shown here is derived from an EMBL/GenBank/DDBJ whole genome shotgun (WGS) entry which is preliminary data.</text>
</comment>
<keyword evidence="1" id="KW-0285">Flavoprotein</keyword>
<dbReference type="PANTHER" id="PTHR46865">
    <property type="entry name" value="OXIDOREDUCTASE-RELATED"/>
    <property type="match status" value="1"/>
</dbReference>
<evidence type="ECO:0000256" key="2">
    <source>
        <dbReference type="ARBA" id="ARBA00022827"/>
    </source>
</evidence>
<keyword evidence="3" id="KW-0560">Oxidoreductase</keyword>
<keyword evidence="2" id="KW-0274">FAD</keyword>
<dbReference type="GO" id="GO:0071949">
    <property type="term" value="F:FAD binding"/>
    <property type="evidence" value="ECO:0007669"/>
    <property type="project" value="InterPro"/>
</dbReference>
<dbReference type="Proteomes" id="UP001164286">
    <property type="component" value="Unassembled WGS sequence"/>
</dbReference>
<accession>A0AA38H5X9</accession>
<evidence type="ECO:0000313" key="5">
    <source>
        <dbReference type="EMBL" id="KAI9633069.1"/>
    </source>
</evidence>
<proteinExistence type="predicted"/>
<dbReference type="EMBL" id="JAKWFO010000013">
    <property type="protein sequence ID" value="KAI9633069.1"/>
    <property type="molecule type" value="Genomic_DNA"/>
</dbReference>
<dbReference type="Gene3D" id="3.50.50.60">
    <property type="entry name" value="FAD/NAD(P)-binding domain"/>
    <property type="match status" value="1"/>
</dbReference>
<sequence>MTLPSPPLSFGKGKSVLISGGSISGPSTAWWLNRYGFETTIVERWHEPRGGGQNIDVRGVGREIITKMGLLDAVKSRNTTAKGLQIVREDGSKIAAFPTSANGPFTELEILRGDFAQVLYNATKESTRYLFGDCIVGIDDEENGTGDKQGKASVTFQSGRVEDFDIVVVADGVRSRTRRLVFGDEVELKRLGMCVNFSRDQDGQDTFPTAE</sequence>
<dbReference type="RefSeq" id="XP_052942846.1">
    <property type="nucleotide sequence ID" value="XM_053091103.1"/>
</dbReference>
<evidence type="ECO:0000256" key="1">
    <source>
        <dbReference type="ARBA" id="ARBA00022630"/>
    </source>
</evidence>
<protein>
    <recommendedName>
        <fullName evidence="4">FAD-binding domain-containing protein</fullName>
    </recommendedName>
</protein>
<dbReference type="InterPro" id="IPR036188">
    <property type="entry name" value="FAD/NAD-bd_sf"/>
</dbReference>
<reference evidence="5" key="1">
    <citation type="journal article" date="2022" name="G3 (Bethesda)">
        <title>High quality genome of the basidiomycete yeast Dioszegia hungarica PDD-24b-2 isolated from cloud water.</title>
        <authorList>
            <person name="Jarrige D."/>
            <person name="Haridas S."/>
            <person name="Bleykasten-Grosshans C."/>
            <person name="Joly M."/>
            <person name="Nadalig T."/>
            <person name="Sancelme M."/>
            <person name="Vuilleumier S."/>
            <person name="Grigoriev I.V."/>
            <person name="Amato P."/>
            <person name="Bringel F."/>
        </authorList>
    </citation>
    <scope>NUCLEOTIDE SEQUENCE</scope>
    <source>
        <strain evidence="5">PDD-24b-2</strain>
    </source>
</reference>
<dbReference type="GeneID" id="77730308"/>
<gene>
    <name evidence="5" type="ORF">MKK02DRAFT_40455</name>
</gene>
<feature type="domain" description="FAD-binding" evidence="4">
    <location>
        <begin position="15"/>
        <end position="179"/>
    </location>
</feature>
<dbReference type="AlphaFoldDB" id="A0AA38H5X9"/>